<dbReference type="NCBIfam" id="TIGR01547">
    <property type="entry name" value="phage_term_2"/>
    <property type="match status" value="1"/>
</dbReference>
<name>A0A8S5U009_9CAUD</name>
<protein>
    <submittedName>
        <fullName evidence="1">Large terminase</fullName>
    </submittedName>
</protein>
<dbReference type="EMBL" id="BK015968">
    <property type="protein sequence ID" value="DAF87767.1"/>
    <property type="molecule type" value="Genomic_DNA"/>
</dbReference>
<dbReference type="Gene3D" id="3.30.420.280">
    <property type="match status" value="1"/>
</dbReference>
<organism evidence="1">
    <name type="scientific">Myoviridae sp. ctCuC1</name>
    <dbReference type="NCBI Taxonomy" id="2825055"/>
    <lineage>
        <taxon>Viruses</taxon>
        <taxon>Duplodnaviria</taxon>
        <taxon>Heunggongvirae</taxon>
        <taxon>Uroviricota</taxon>
        <taxon>Caudoviricetes</taxon>
    </lineage>
</organism>
<dbReference type="Gene3D" id="3.40.50.300">
    <property type="entry name" value="P-loop containing nucleotide triphosphate hydrolases"/>
    <property type="match status" value="1"/>
</dbReference>
<proteinExistence type="predicted"/>
<dbReference type="Pfam" id="PF03237">
    <property type="entry name" value="Terminase_6N"/>
    <property type="match status" value="1"/>
</dbReference>
<dbReference type="InterPro" id="IPR027417">
    <property type="entry name" value="P-loop_NTPase"/>
</dbReference>
<sequence length="440" mass="51619">MRTIIQPVIRFERFSVKQLKAFTWWCKESPYSEYNGIIADGSIRAGKTVAMAISYILWAMATYDRQNFAMCGKTVGAFRRNVWNWLKPVLQARRYTISESHSSNTIILDDGKRVNYFYIFGGRDESSQDLIQGMTLAGVYCDEVALMPESFVNQATGRCSIPGAKIWFNCNPESPMHWFLKNWIEKQEEKRMLHLHFTMEDNPSLTPAVRHRYETQYGKGGVFYERFILGLWVMAQGAIYKDAWSDELYIDKEKRDWIYLNRRRFRRYISIDYGTVNPMVFLDIWDDGDTSYVLREYYWNSREDGKYEKDNSQYGDDLMDFVGDIDYPPSAVIVDPSAESFKIEMRNRGLRSKATVDTINADNSVLEGIRSVNKLLTRRKIRFYRPDCPMTIQEMTSYCWDDKAIQQSGKERPLKVRDHAPDALRYFVNTIIRSRRLAHA</sequence>
<evidence type="ECO:0000313" key="1">
    <source>
        <dbReference type="EMBL" id="DAF87767.1"/>
    </source>
</evidence>
<reference evidence="1" key="1">
    <citation type="journal article" date="2021" name="Proc. Natl. Acad. Sci. U.S.A.">
        <title>A Catalog of Tens of Thousands of Viruses from Human Metagenomes Reveals Hidden Associations with Chronic Diseases.</title>
        <authorList>
            <person name="Tisza M.J."/>
            <person name="Buck C.B."/>
        </authorList>
    </citation>
    <scope>NUCLEOTIDE SEQUENCE</scope>
    <source>
        <strain evidence="1">CtCuC1</strain>
    </source>
</reference>
<dbReference type="InterPro" id="IPR006437">
    <property type="entry name" value="Phage_terminase_lsu"/>
</dbReference>
<accession>A0A8S5U009</accession>